<reference evidence="2" key="1">
    <citation type="submission" date="2019-09" db="EMBL/GenBank/DDBJ databases">
        <title>Draft genome information of white flower Hibiscus syriacus.</title>
        <authorList>
            <person name="Kim Y.-M."/>
        </authorList>
    </citation>
    <scope>NUCLEOTIDE SEQUENCE [LARGE SCALE GENOMIC DNA]</scope>
    <source>
        <strain evidence="2">YM2019G1</strain>
    </source>
</reference>
<accession>A0A6A3C9J8</accession>
<name>A0A6A3C9J8_HIBSY</name>
<proteinExistence type="predicted"/>
<feature type="compositionally biased region" description="Acidic residues" evidence="1">
    <location>
        <begin position="13"/>
        <end position="26"/>
    </location>
</feature>
<evidence type="ECO:0000256" key="1">
    <source>
        <dbReference type="SAM" id="MobiDB-lite"/>
    </source>
</evidence>
<comment type="caution">
    <text evidence="2">The sequence shown here is derived from an EMBL/GenBank/DDBJ whole genome shotgun (WGS) entry which is preliminary data.</text>
</comment>
<feature type="region of interest" description="Disordered" evidence="1">
    <location>
        <begin position="1"/>
        <end position="26"/>
    </location>
</feature>
<dbReference type="EMBL" id="VEPZ02000399">
    <property type="protein sequence ID" value="KAE8725955.1"/>
    <property type="molecule type" value="Genomic_DNA"/>
</dbReference>
<dbReference type="AlphaFoldDB" id="A0A6A3C9J8"/>
<protein>
    <submittedName>
        <fullName evidence="2">Uncharacterized protein</fullName>
    </submittedName>
</protein>
<gene>
    <name evidence="2" type="ORF">F3Y22_tig00008013pilonHSYRG00303</name>
</gene>
<evidence type="ECO:0000313" key="2">
    <source>
        <dbReference type="EMBL" id="KAE8725955.1"/>
    </source>
</evidence>
<evidence type="ECO:0000313" key="3">
    <source>
        <dbReference type="Proteomes" id="UP000436088"/>
    </source>
</evidence>
<organism evidence="2 3">
    <name type="scientific">Hibiscus syriacus</name>
    <name type="common">Rose of Sharon</name>
    <dbReference type="NCBI Taxonomy" id="106335"/>
    <lineage>
        <taxon>Eukaryota</taxon>
        <taxon>Viridiplantae</taxon>
        <taxon>Streptophyta</taxon>
        <taxon>Embryophyta</taxon>
        <taxon>Tracheophyta</taxon>
        <taxon>Spermatophyta</taxon>
        <taxon>Magnoliopsida</taxon>
        <taxon>eudicotyledons</taxon>
        <taxon>Gunneridae</taxon>
        <taxon>Pentapetalae</taxon>
        <taxon>rosids</taxon>
        <taxon>malvids</taxon>
        <taxon>Malvales</taxon>
        <taxon>Malvaceae</taxon>
        <taxon>Malvoideae</taxon>
        <taxon>Hibiscus</taxon>
    </lineage>
</organism>
<dbReference type="Proteomes" id="UP000436088">
    <property type="component" value="Unassembled WGS sequence"/>
</dbReference>
<keyword evidence="3" id="KW-1185">Reference proteome</keyword>
<sequence>MEEGFDFPTATGMEEEEEMGIPEDDPVSSILEVGEEKEIGKNGLKKKLVKEGQGWATLQW</sequence>